<keyword evidence="2" id="KW-1185">Reference proteome</keyword>
<proteinExistence type="predicted"/>
<organism evidence="1 2">
    <name type="scientific">Actinoplanes aureus</name>
    <dbReference type="NCBI Taxonomy" id="2792083"/>
    <lineage>
        <taxon>Bacteria</taxon>
        <taxon>Bacillati</taxon>
        <taxon>Actinomycetota</taxon>
        <taxon>Actinomycetes</taxon>
        <taxon>Micromonosporales</taxon>
        <taxon>Micromonosporaceae</taxon>
        <taxon>Actinoplanes</taxon>
    </lineage>
</organism>
<name>A0A931G505_9ACTN</name>
<dbReference type="Proteomes" id="UP000598146">
    <property type="component" value="Unassembled WGS sequence"/>
</dbReference>
<reference evidence="1" key="1">
    <citation type="submission" date="2020-11" db="EMBL/GenBank/DDBJ databases">
        <title>Isolation and identification of active actinomycetes.</title>
        <authorList>
            <person name="Sun X."/>
        </authorList>
    </citation>
    <scope>NUCLEOTIDE SEQUENCE</scope>
    <source>
        <strain evidence="1">NEAU-A11</strain>
    </source>
</reference>
<dbReference type="RefSeq" id="WP_196420213.1">
    <property type="nucleotide sequence ID" value="NZ_JADQTO010000038.1"/>
</dbReference>
<comment type="caution">
    <text evidence="1">The sequence shown here is derived from an EMBL/GenBank/DDBJ whole genome shotgun (WGS) entry which is preliminary data.</text>
</comment>
<dbReference type="EMBL" id="JADQTO010000038">
    <property type="protein sequence ID" value="MBG0568441.1"/>
    <property type="molecule type" value="Genomic_DNA"/>
</dbReference>
<dbReference type="AlphaFoldDB" id="A0A931G505"/>
<evidence type="ECO:0000313" key="2">
    <source>
        <dbReference type="Proteomes" id="UP000598146"/>
    </source>
</evidence>
<evidence type="ECO:0000313" key="1">
    <source>
        <dbReference type="EMBL" id="MBG0568441.1"/>
    </source>
</evidence>
<gene>
    <name evidence="1" type="ORF">I4J89_44160</name>
</gene>
<protein>
    <submittedName>
        <fullName evidence="1">Uncharacterized protein</fullName>
    </submittedName>
</protein>
<accession>A0A931G505</accession>
<sequence>MFVPRTSTLTIELISGTVLTMQIGTLLTSVDRPVVYLDPNHWIDLARYCIGSSQISGERAQVCRRIVELVEAGQIILPVSGAHLVEIAKKAGRQRRDVAQVMVKYSQGWQMISPLRVRAHELLHLFGAERSALDKSQVFTLAPHALWADDRTRQQRGKRPQGAFSAEVQGLFNRITWAEALVETFVDPEPTVSDIGAEIAEKWAKSFEELATHVRNTPQARQHLREVTRVRTLNDFSQDIAQAALAAGWSTEQFRQWWTLRAESDLITVPMLGRFRELVHLRVSNADDKWHRNDLNDTLFLCTASAYADIVVGEKKMTSYLTRAQGKVPDGAKLFRRLEDALPAIEAAAAT</sequence>